<reference evidence="2 3" key="1">
    <citation type="journal article" date="2018" name="Microbiome">
        <title>Fine metagenomic profile of the Mediterranean stratified and mixed water columns revealed by assembly and recruitment.</title>
        <authorList>
            <person name="Haro-Moreno J.M."/>
            <person name="Lopez-Perez M."/>
            <person name="De La Torre J.R."/>
            <person name="Picazo A."/>
            <person name="Camacho A."/>
            <person name="Rodriguez-Valera F."/>
        </authorList>
    </citation>
    <scope>NUCLEOTIDE SEQUENCE [LARGE SCALE GENOMIC DNA]</scope>
    <source>
        <strain evidence="2">MED-G84</strain>
    </source>
</reference>
<comment type="caution">
    <text evidence="2">The sequence shown here is derived from an EMBL/GenBank/DDBJ whole genome shotgun (WGS) entry which is preliminary data.</text>
</comment>
<name>A0A368BME4_9GAMM</name>
<keyword evidence="2" id="KW-0378">Hydrolase</keyword>
<feature type="domain" description="Beta-lactamase-related" evidence="1">
    <location>
        <begin position="27"/>
        <end position="383"/>
    </location>
</feature>
<dbReference type="Proteomes" id="UP000253032">
    <property type="component" value="Unassembled WGS sequence"/>
</dbReference>
<dbReference type="PANTHER" id="PTHR43319">
    <property type="entry name" value="BETA-LACTAMASE-RELATED"/>
    <property type="match status" value="1"/>
</dbReference>
<evidence type="ECO:0000313" key="2">
    <source>
        <dbReference type="EMBL" id="RCL38478.1"/>
    </source>
</evidence>
<organism evidence="2 3">
    <name type="scientific">SAR86 cluster bacterium</name>
    <dbReference type="NCBI Taxonomy" id="2030880"/>
    <lineage>
        <taxon>Bacteria</taxon>
        <taxon>Pseudomonadati</taxon>
        <taxon>Pseudomonadota</taxon>
        <taxon>Gammaproteobacteria</taxon>
        <taxon>SAR86 cluster</taxon>
    </lineage>
</organism>
<dbReference type="Gene3D" id="3.40.710.10">
    <property type="entry name" value="DD-peptidase/beta-lactamase superfamily"/>
    <property type="match status" value="1"/>
</dbReference>
<dbReference type="InterPro" id="IPR001466">
    <property type="entry name" value="Beta-lactam-related"/>
</dbReference>
<dbReference type="AlphaFoldDB" id="A0A368BME4"/>
<dbReference type="GO" id="GO:0016787">
    <property type="term" value="F:hydrolase activity"/>
    <property type="evidence" value="ECO:0007669"/>
    <property type="project" value="UniProtKB-KW"/>
</dbReference>
<dbReference type="PANTHER" id="PTHR43319:SF3">
    <property type="entry name" value="BETA-LACTAMASE-RELATED DOMAIN-CONTAINING PROTEIN"/>
    <property type="match status" value="1"/>
</dbReference>
<evidence type="ECO:0000259" key="1">
    <source>
        <dbReference type="Pfam" id="PF00144"/>
    </source>
</evidence>
<dbReference type="EMBL" id="QOPC01000010">
    <property type="protein sequence ID" value="RCL38478.1"/>
    <property type="molecule type" value="Genomic_DNA"/>
</dbReference>
<dbReference type="SUPFAM" id="SSF56601">
    <property type="entry name" value="beta-lactamase/transpeptidase-like"/>
    <property type="match status" value="1"/>
</dbReference>
<gene>
    <name evidence="2" type="ORF">DBW98_02500</name>
</gene>
<evidence type="ECO:0000313" key="3">
    <source>
        <dbReference type="Proteomes" id="UP000253032"/>
    </source>
</evidence>
<protein>
    <submittedName>
        <fullName evidence="2">Class A beta-lactamase-related serine hydrolase</fullName>
    </submittedName>
</protein>
<accession>A0A368BME4</accession>
<sequence length="405" mass="45198">MIKGQCDPRFKKIKDIFSYSLESGFETGAALAIEYKGEVIVNLWGGHKDSNKSLEWEENTLINVFSVTKGITAICVSKLIDEGKLDYNQKVSYYWPEYGCNGKEDTIVSDFLCHRAGMFGFQNGMPKGSWQNWQNFVNHLEAQTPYNAPGSSQGYHALTYGWLVGELFRRVDGRTVGEYFQEEIAIPHDIDFHIGLQKEDFSRCADMLMLDFIQNIEQVKFLKFFPNLILPTKIKTLKSALLKGDFLEAFQRREEDGIDFPNSDDWRLAEIPSANGHGTAKSLAKLYGILSNISSRTENSILSRDTLELAITPHSSGPDSVLFGADIKFGLGFELEGGIATAGSIFNNEHSKMFGHAGVGGAVAFGDLDSNLGYGFVCNQQHDLRKIYQTNNQITKELYSLVAGL</sequence>
<dbReference type="InterPro" id="IPR012338">
    <property type="entry name" value="Beta-lactam/transpept-like"/>
</dbReference>
<dbReference type="InterPro" id="IPR052907">
    <property type="entry name" value="Beta-lactamase/esterase"/>
</dbReference>
<dbReference type="Pfam" id="PF00144">
    <property type="entry name" value="Beta-lactamase"/>
    <property type="match status" value="1"/>
</dbReference>
<proteinExistence type="predicted"/>